<feature type="signal peptide" evidence="1">
    <location>
        <begin position="1"/>
        <end position="22"/>
    </location>
</feature>
<comment type="caution">
    <text evidence="3">The sequence shown here is derived from an EMBL/GenBank/DDBJ whole genome shotgun (WGS) entry which is preliminary data.</text>
</comment>
<dbReference type="EMBL" id="JAAGAX010000013">
    <property type="protein sequence ID" value="KAF2296160.1"/>
    <property type="molecule type" value="Genomic_DNA"/>
</dbReference>
<dbReference type="PANTHER" id="PTHR37078:SF4">
    <property type="entry name" value="PROTEIN, PUTATIVE-RELATED"/>
    <property type="match status" value="1"/>
</dbReference>
<evidence type="ECO:0008006" key="5">
    <source>
        <dbReference type="Google" id="ProtNLM"/>
    </source>
</evidence>
<name>A0A6A6L966_HEVBR</name>
<proteinExistence type="predicted"/>
<gene>
    <name evidence="2" type="ORF">GH714_036421</name>
    <name evidence="3" type="ORF">GH714_036464</name>
</gene>
<keyword evidence="4" id="KW-1185">Reference proteome</keyword>
<evidence type="ECO:0000313" key="3">
    <source>
        <dbReference type="EMBL" id="KAF2296169.1"/>
    </source>
</evidence>
<keyword evidence="1" id="KW-0732">Signal</keyword>
<reference evidence="3 4" key="1">
    <citation type="journal article" date="2020" name="Mol. Plant">
        <title>The Chromosome-Based Rubber Tree Genome Provides New Insights into Spurge Genome Evolution and Rubber Biosynthesis.</title>
        <authorList>
            <person name="Liu J."/>
            <person name="Shi C."/>
            <person name="Shi C.C."/>
            <person name="Li W."/>
            <person name="Zhang Q.J."/>
            <person name="Zhang Y."/>
            <person name="Li K."/>
            <person name="Lu H.F."/>
            <person name="Shi C."/>
            <person name="Zhu S.T."/>
            <person name="Xiao Z.Y."/>
            <person name="Nan H."/>
            <person name="Yue Y."/>
            <person name="Zhu X.G."/>
            <person name="Wu Y."/>
            <person name="Hong X.N."/>
            <person name="Fan G.Y."/>
            <person name="Tong Y."/>
            <person name="Zhang D."/>
            <person name="Mao C.L."/>
            <person name="Liu Y.L."/>
            <person name="Hao S.J."/>
            <person name="Liu W.Q."/>
            <person name="Lv M.Q."/>
            <person name="Zhang H.B."/>
            <person name="Liu Y."/>
            <person name="Hu-Tang G.R."/>
            <person name="Wang J.P."/>
            <person name="Wang J.H."/>
            <person name="Sun Y.H."/>
            <person name="Ni S.B."/>
            <person name="Chen W.B."/>
            <person name="Zhang X.C."/>
            <person name="Jiao Y.N."/>
            <person name="Eichler E.E."/>
            <person name="Li G.H."/>
            <person name="Liu X."/>
            <person name="Gao L.Z."/>
        </authorList>
    </citation>
    <scope>NUCLEOTIDE SEQUENCE [LARGE SCALE GENOMIC DNA]</scope>
    <source>
        <strain evidence="4">cv. GT1</strain>
        <tissue evidence="3">Leaf</tissue>
    </source>
</reference>
<dbReference type="EMBL" id="JAAGAX010000013">
    <property type="protein sequence ID" value="KAF2296169.1"/>
    <property type="molecule type" value="Genomic_DNA"/>
</dbReference>
<evidence type="ECO:0000256" key="1">
    <source>
        <dbReference type="SAM" id="SignalP"/>
    </source>
</evidence>
<organism evidence="3 4">
    <name type="scientific">Hevea brasiliensis</name>
    <name type="common">Para rubber tree</name>
    <name type="synonym">Siphonia brasiliensis</name>
    <dbReference type="NCBI Taxonomy" id="3981"/>
    <lineage>
        <taxon>Eukaryota</taxon>
        <taxon>Viridiplantae</taxon>
        <taxon>Streptophyta</taxon>
        <taxon>Embryophyta</taxon>
        <taxon>Tracheophyta</taxon>
        <taxon>Spermatophyta</taxon>
        <taxon>Magnoliopsida</taxon>
        <taxon>eudicotyledons</taxon>
        <taxon>Gunneridae</taxon>
        <taxon>Pentapetalae</taxon>
        <taxon>rosids</taxon>
        <taxon>fabids</taxon>
        <taxon>Malpighiales</taxon>
        <taxon>Euphorbiaceae</taxon>
        <taxon>Crotonoideae</taxon>
        <taxon>Micrandreae</taxon>
        <taxon>Hevea</taxon>
    </lineage>
</organism>
<evidence type="ECO:0000313" key="2">
    <source>
        <dbReference type="EMBL" id="KAF2296160.1"/>
    </source>
</evidence>
<sequence length="68" mass="7251">MAVHKVLSAFALLLMIVVISHDQYPAGGGEAAEISLKRVNSKKFFATLGLDCKCCDGAEGFLITISHI</sequence>
<evidence type="ECO:0000313" key="4">
    <source>
        <dbReference type="Proteomes" id="UP000467840"/>
    </source>
</evidence>
<feature type="chain" id="PRO_5036168445" description="Transmembrane protein" evidence="1">
    <location>
        <begin position="23"/>
        <end position="68"/>
    </location>
</feature>
<accession>A0A6A6L966</accession>
<dbReference type="PANTHER" id="PTHR37078">
    <property type="entry name" value="NODULE CYSTEINE-RICH (NCR) SECRETED PEPTIDE"/>
    <property type="match status" value="1"/>
</dbReference>
<dbReference type="Proteomes" id="UP000467840">
    <property type="component" value="Chromosome 7"/>
</dbReference>
<dbReference type="AlphaFoldDB" id="A0A6A6L966"/>
<protein>
    <recommendedName>
        <fullName evidence="5">Transmembrane protein</fullName>
    </recommendedName>
</protein>